<reference evidence="2 3" key="1">
    <citation type="submission" date="2024-04" db="EMBL/GenBank/DDBJ databases">
        <title>Polymorphospora sp. isolated from Baiyangdian Lake in Xiong'an New Area.</title>
        <authorList>
            <person name="Zhang X."/>
            <person name="Liu J."/>
        </authorList>
    </citation>
    <scope>NUCLEOTIDE SEQUENCE [LARGE SCALE GENOMIC DNA]</scope>
    <source>
        <strain evidence="2 3">2-325</strain>
    </source>
</reference>
<dbReference type="EMBL" id="JBCGDC010000019">
    <property type="protein sequence ID" value="MFB6393310.1"/>
    <property type="molecule type" value="Genomic_DNA"/>
</dbReference>
<sequence>MITPIAFVVAWLLAGPVVALGIAANGLGVSLALLWSVPRSRAGSRAAWALLWVSSALATAVAAWLAIAVQNAIG</sequence>
<gene>
    <name evidence="2" type="ORF">AAFH96_09345</name>
</gene>
<evidence type="ECO:0000313" key="2">
    <source>
        <dbReference type="EMBL" id="MFB6393310.1"/>
    </source>
</evidence>
<comment type="caution">
    <text evidence="2">The sequence shown here is derived from an EMBL/GenBank/DDBJ whole genome shotgun (WGS) entry which is preliminary data.</text>
</comment>
<evidence type="ECO:0000313" key="3">
    <source>
        <dbReference type="Proteomes" id="UP001582793"/>
    </source>
</evidence>
<proteinExistence type="predicted"/>
<feature type="transmembrane region" description="Helical" evidence="1">
    <location>
        <begin position="6"/>
        <end position="35"/>
    </location>
</feature>
<keyword evidence="3" id="KW-1185">Reference proteome</keyword>
<dbReference type="RefSeq" id="WP_375733860.1">
    <property type="nucleotide sequence ID" value="NZ_JBCGDC010000019.1"/>
</dbReference>
<feature type="transmembrane region" description="Helical" evidence="1">
    <location>
        <begin position="47"/>
        <end position="69"/>
    </location>
</feature>
<accession>A0ABV5CMS6</accession>
<keyword evidence="1" id="KW-0812">Transmembrane</keyword>
<keyword evidence="1" id="KW-0472">Membrane</keyword>
<keyword evidence="1" id="KW-1133">Transmembrane helix</keyword>
<evidence type="ECO:0000256" key="1">
    <source>
        <dbReference type="SAM" id="Phobius"/>
    </source>
</evidence>
<protein>
    <submittedName>
        <fullName evidence="2">Uncharacterized protein</fullName>
    </submittedName>
</protein>
<dbReference type="Proteomes" id="UP001582793">
    <property type="component" value="Unassembled WGS sequence"/>
</dbReference>
<name>A0ABV5CMS6_9ACTN</name>
<organism evidence="2 3">
    <name type="scientific">Polymorphospora lycopeni</name>
    <dbReference type="NCBI Taxonomy" id="3140240"/>
    <lineage>
        <taxon>Bacteria</taxon>
        <taxon>Bacillati</taxon>
        <taxon>Actinomycetota</taxon>
        <taxon>Actinomycetes</taxon>
        <taxon>Micromonosporales</taxon>
        <taxon>Micromonosporaceae</taxon>
        <taxon>Polymorphospora</taxon>
    </lineage>
</organism>